<dbReference type="SUPFAM" id="SSF53474">
    <property type="entry name" value="alpha/beta-Hydrolases"/>
    <property type="match status" value="1"/>
</dbReference>
<dbReference type="Gene3D" id="3.40.50.1820">
    <property type="entry name" value="alpha/beta hydrolase"/>
    <property type="match status" value="1"/>
</dbReference>
<sequence length="303" mass="33121">MARLSKFRSDDARAAYLRLYDAALSASPVQVTESDVETSFGSTHVLHAGDRSKPSIVALHGSSISSTSWVPLLGTLTASHSVTMIDAIDEAGKSIAAKPTKTIADIVTWLDETMRALDIQRSAFVAASRGTWISAHYATAFPEKVERLALLCPVGIAGGMSPSFMVRGLAPLVLPLKEGHVWRVLDTMVMPRNRKLLREQPWMPSMSQFICGAMHFKMSFRNAQPRPWPFRSDCDLDRLRAVPVLAVIGRNESALNGPKAAGMLRESLPNARIEVVDDANHMVMVDQAATVEKLLVEFLGDVN</sequence>
<dbReference type="KEGG" id="mgor:H0P51_11260"/>
<proteinExistence type="predicted"/>
<feature type="domain" description="AB hydrolase-1" evidence="1">
    <location>
        <begin position="56"/>
        <end position="291"/>
    </location>
</feature>
<dbReference type="GO" id="GO:0016787">
    <property type="term" value="F:hydrolase activity"/>
    <property type="evidence" value="ECO:0007669"/>
    <property type="project" value="UniProtKB-KW"/>
</dbReference>
<name>A0A7D6IQB2_9MYCO</name>
<dbReference type="PANTHER" id="PTHR43798:SF33">
    <property type="entry name" value="HYDROLASE, PUTATIVE (AFU_ORTHOLOGUE AFUA_2G14860)-RELATED"/>
    <property type="match status" value="1"/>
</dbReference>
<protein>
    <submittedName>
        <fullName evidence="2">Alpha/beta hydrolase</fullName>
    </submittedName>
</protein>
<dbReference type="InterPro" id="IPR000073">
    <property type="entry name" value="AB_hydrolase_1"/>
</dbReference>
<reference evidence="2 3" key="2">
    <citation type="submission" date="2020-07" db="EMBL/GenBank/DDBJ databases">
        <authorList>
            <person name="Yu X."/>
        </authorList>
    </citation>
    <scope>NUCLEOTIDE SEQUENCE [LARGE SCALE GENOMIC DNA]</scope>
    <source>
        <strain evidence="3">24</strain>
    </source>
</reference>
<keyword evidence="3" id="KW-1185">Reference proteome</keyword>
<dbReference type="InterPro" id="IPR029058">
    <property type="entry name" value="AB_hydrolase_fold"/>
</dbReference>
<reference evidence="3" key="3">
    <citation type="submission" date="2023-07" db="EMBL/GenBank/DDBJ databases">
        <title>Description of Mycobacterium gordonae subsp. intergordonae subsp.nov. and Mycobacterium gordonae subsp. gordonae subsp. nov.</title>
        <authorList>
            <person name="Huang H."/>
        </authorList>
    </citation>
    <scope>NUCLEOTIDE SEQUENCE [LARGE SCALE GENOMIC DNA]</scope>
    <source>
        <strain evidence="3">24</strain>
    </source>
</reference>
<dbReference type="RefSeq" id="WP_180918124.1">
    <property type="nucleotide sequence ID" value="NZ_CP059165.1"/>
</dbReference>
<keyword evidence="2" id="KW-0378">Hydrolase</keyword>
<dbReference type="EMBL" id="CP059165">
    <property type="protein sequence ID" value="QLL09400.1"/>
    <property type="molecule type" value="Genomic_DNA"/>
</dbReference>
<dbReference type="AlphaFoldDB" id="A0A7D6IQB2"/>
<dbReference type="Proteomes" id="UP000510682">
    <property type="component" value="Chromosome"/>
</dbReference>
<reference evidence="3" key="1">
    <citation type="submission" date="2020-07" db="EMBL/GenBank/DDBJ databases">
        <title>Description of Mycobacterium gordonae subsp. intergordonae subsp.nov. and Mycobacterium gordonae subsp. gordonae subsp. nov.</title>
        <authorList>
            <person name="Yu X."/>
        </authorList>
    </citation>
    <scope>NUCLEOTIDE SEQUENCE [LARGE SCALE GENOMIC DNA]</scope>
    <source>
        <strain evidence="3">24</strain>
    </source>
</reference>
<dbReference type="Pfam" id="PF12697">
    <property type="entry name" value="Abhydrolase_6"/>
    <property type="match status" value="1"/>
</dbReference>
<evidence type="ECO:0000313" key="3">
    <source>
        <dbReference type="Proteomes" id="UP000510682"/>
    </source>
</evidence>
<accession>A0A7D6IQB2</accession>
<gene>
    <name evidence="2" type="ORF">H0P51_11260</name>
</gene>
<dbReference type="InterPro" id="IPR050266">
    <property type="entry name" value="AB_hydrolase_sf"/>
</dbReference>
<organism evidence="2 3">
    <name type="scientific">Mycobacterium vicinigordonae</name>
    <dbReference type="NCBI Taxonomy" id="1719132"/>
    <lineage>
        <taxon>Bacteria</taxon>
        <taxon>Bacillati</taxon>
        <taxon>Actinomycetota</taxon>
        <taxon>Actinomycetes</taxon>
        <taxon>Mycobacteriales</taxon>
        <taxon>Mycobacteriaceae</taxon>
        <taxon>Mycobacterium</taxon>
    </lineage>
</organism>
<dbReference type="PANTHER" id="PTHR43798">
    <property type="entry name" value="MONOACYLGLYCEROL LIPASE"/>
    <property type="match status" value="1"/>
</dbReference>
<evidence type="ECO:0000313" key="2">
    <source>
        <dbReference type="EMBL" id="QLL09400.1"/>
    </source>
</evidence>
<dbReference type="GO" id="GO:0016020">
    <property type="term" value="C:membrane"/>
    <property type="evidence" value="ECO:0007669"/>
    <property type="project" value="TreeGrafter"/>
</dbReference>
<evidence type="ECO:0000259" key="1">
    <source>
        <dbReference type="Pfam" id="PF12697"/>
    </source>
</evidence>